<feature type="transmembrane region" description="Helical" evidence="8">
    <location>
        <begin position="169"/>
        <end position="188"/>
    </location>
</feature>
<dbReference type="Pfam" id="PF13515">
    <property type="entry name" value="FUSC_2"/>
    <property type="match status" value="1"/>
</dbReference>
<keyword evidence="4 8" id="KW-1133">Transmembrane helix</keyword>
<dbReference type="PANTHER" id="PTHR30509:SF9">
    <property type="entry name" value="MULTIDRUG RESISTANCE PROTEIN MDTO"/>
    <property type="match status" value="1"/>
</dbReference>
<evidence type="ECO:0000256" key="7">
    <source>
        <dbReference type="SAM" id="MobiDB-lite"/>
    </source>
</evidence>
<organism evidence="10 11">
    <name type="scientific">Arboricoccus pini</name>
    <dbReference type="NCBI Taxonomy" id="1963835"/>
    <lineage>
        <taxon>Bacteria</taxon>
        <taxon>Pseudomonadati</taxon>
        <taxon>Pseudomonadota</taxon>
        <taxon>Alphaproteobacteria</taxon>
        <taxon>Geminicoccales</taxon>
        <taxon>Geminicoccaceae</taxon>
        <taxon>Arboricoccus</taxon>
    </lineage>
</organism>
<evidence type="ECO:0000256" key="5">
    <source>
        <dbReference type="ARBA" id="ARBA00023136"/>
    </source>
</evidence>
<gene>
    <name evidence="10" type="ORF">SAMN07250955_101249</name>
</gene>
<comment type="similarity">
    <text evidence="6">Belongs to the YccS/YhfK family.</text>
</comment>
<keyword evidence="5 8" id="KW-0472">Membrane</keyword>
<evidence type="ECO:0000256" key="2">
    <source>
        <dbReference type="ARBA" id="ARBA00022475"/>
    </source>
</evidence>
<evidence type="ECO:0000256" key="4">
    <source>
        <dbReference type="ARBA" id="ARBA00022989"/>
    </source>
</evidence>
<dbReference type="EMBL" id="FYEH01000001">
    <property type="protein sequence ID" value="SNB52418.1"/>
    <property type="molecule type" value="Genomic_DNA"/>
</dbReference>
<evidence type="ECO:0000256" key="6">
    <source>
        <dbReference type="ARBA" id="ARBA00043993"/>
    </source>
</evidence>
<keyword evidence="3 8" id="KW-0812">Transmembrane</keyword>
<feature type="domain" description="Integral membrane bound transporter" evidence="9">
    <location>
        <begin position="431"/>
        <end position="553"/>
    </location>
</feature>
<feature type="transmembrane region" description="Helical" evidence="8">
    <location>
        <begin position="513"/>
        <end position="537"/>
    </location>
</feature>
<dbReference type="PANTHER" id="PTHR30509">
    <property type="entry name" value="P-HYDROXYBENZOIC ACID EFFLUX PUMP SUBUNIT-RELATED"/>
    <property type="match status" value="1"/>
</dbReference>
<feature type="transmembrane region" description="Helical" evidence="8">
    <location>
        <begin position="145"/>
        <end position="162"/>
    </location>
</feature>
<keyword evidence="11" id="KW-1185">Reference proteome</keyword>
<protein>
    <submittedName>
        <fullName evidence="10">Uncharacterized membrane protein YccC</fullName>
    </submittedName>
</protein>
<evidence type="ECO:0000313" key="11">
    <source>
        <dbReference type="Proteomes" id="UP000197065"/>
    </source>
</evidence>
<sequence>MKSAPDDPARGSVRGTTRATDKTGAPLALHDRPPSLPVYLFGHLRRRLQDVLQAEDPGGERMTLGLRVLTAFVLAGLGGSFVAARTGQGNAMVIPPVAALFAAFACMLEAGQSRFGACRDILIMILAGTGSAIVAALMRPLLQPIGAQGLLLVVAAFMGLWIRRFGPTGHGAGVLLFLGAVYGLPFAFGPDHARWLLLAGIIAMAAAMTLRLQAGTSQADLLVLARASVFRRVAVRLMRDCRAALHDVNGDALARAARRRDALRTAWSDLRELVENGIAPDHPNRPRLQTTIYRLYVLNQATTTAAEALSGLAADLGHLDTPARANVSRMLLRLQRLASEADPPPASIEATEESITSLRALAIKTPHLPATLRLDLLRLVFAATRMVRGIRSPLDLGGATMSKPQGGQASRLLPTTRVAIQGSAAALLIVLVDSILHQSHSYWAIVTAALVMTTTLGDTWRRAVQRGVGTAIGVMIGLALGPLTDYAQIVMLPVLMIAVGVFAMNVKSRYDVACGAVGLAVVLGLEVFQQAPLAVLFSRIWETGFGSLVGILVAATVLPVRLADQVRSLATDVIGHAAETTRRAFQRLEIAETASDRYERTGPALLALWGAERLRFRNLADEFRMRRRETKGGPLLLAALDSLVEQVVLLDDNATMLDAALPESLVGIVRTLDERTERAFAALAARLAGGPGPAVPAIDDLLPMLAEALPFAEASTPQAQGNLVIQAQILYHARKILQLIGEIVHDIDHGALTPA</sequence>
<feature type="transmembrane region" description="Helical" evidence="8">
    <location>
        <begin position="467"/>
        <end position="483"/>
    </location>
</feature>
<accession>A0A212PZP7</accession>
<feature type="transmembrane region" description="Helical" evidence="8">
    <location>
        <begin position="489"/>
        <end position="506"/>
    </location>
</feature>
<feature type="transmembrane region" description="Helical" evidence="8">
    <location>
        <begin position="194"/>
        <end position="212"/>
    </location>
</feature>
<reference evidence="10 11" key="1">
    <citation type="submission" date="2017-06" db="EMBL/GenBank/DDBJ databases">
        <authorList>
            <person name="Kim H.J."/>
            <person name="Triplett B.A."/>
        </authorList>
    </citation>
    <scope>NUCLEOTIDE SEQUENCE [LARGE SCALE GENOMIC DNA]</scope>
    <source>
        <strain evidence="10 11">B29T1</strain>
    </source>
</reference>
<dbReference type="Proteomes" id="UP000197065">
    <property type="component" value="Unassembled WGS sequence"/>
</dbReference>
<evidence type="ECO:0000259" key="9">
    <source>
        <dbReference type="Pfam" id="PF13515"/>
    </source>
</evidence>
<dbReference type="GO" id="GO:0005886">
    <property type="term" value="C:plasma membrane"/>
    <property type="evidence" value="ECO:0007669"/>
    <property type="project" value="UniProtKB-SubCell"/>
</dbReference>
<feature type="transmembrane region" description="Helical" evidence="8">
    <location>
        <begin position="121"/>
        <end position="139"/>
    </location>
</feature>
<feature type="transmembrane region" description="Helical" evidence="8">
    <location>
        <begin position="543"/>
        <end position="560"/>
    </location>
</feature>
<feature type="region of interest" description="Disordered" evidence="7">
    <location>
        <begin position="1"/>
        <end position="31"/>
    </location>
</feature>
<dbReference type="OrthoDB" id="3816110at2"/>
<keyword evidence="2" id="KW-1003">Cell membrane</keyword>
<dbReference type="AlphaFoldDB" id="A0A212PZP7"/>
<evidence type="ECO:0000256" key="3">
    <source>
        <dbReference type="ARBA" id="ARBA00022692"/>
    </source>
</evidence>
<evidence type="ECO:0000313" key="10">
    <source>
        <dbReference type="EMBL" id="SNB52418.1"/>
    </source>
</evidence>
<dbReference type="InterPro" id="IPR049453">
    <property type="entry name" value="Memb_transporter_dom"/>
</dbReference>
<name>A0A212PZP7_9PROT</name>
<dbReference type="RefSeq" id="WP_133063808.1">
    <property type="nucleotide sequence ID" value="NZ_FYEH01000001.1"/>
</dbReference>
<feature type="transmembrane region" description="Helical" evidence="8">
    <location>
        <begin position="64"/>
        <end position="84"/>
    </location>
</feature>
<comment type="subcellular location">
    <subcellularLocation>
        <location evidence="1">Cell membrane</location>
        <topology evidence="1">Multi-pass membrane protein</topology>
    </subcellularLocation>
</comment>
<evidence type="ECO:0000256" key="8">
    <source>
        <dbReference type="SAM" id="Phobius"/>
    </source>
</evidence>
<feature type="transmembrane region" description="Helical" evidence="8">
    <location>
        <begin position="90"/>
        <end position="109"/>
    </location>
</feature>
<proteinExistence type="inferred from homology"/>
<evidence type="ECO:0000256" key="1">
    <source>
        <dbReference type="ARBA" id="ARBA00004651"/>
    </source>
</evidence>